<gene>
    <name evidence="2" type="ORF">UY3_01281</name>
</gene>
<evidence type="ECO:0000259" key="1">
    <source>
        <dbReference type="Pfam" id="PF02383"/>
    </source>
</evidence>
<proteinExistence type="predicted"/>
<dbReference type="Proteomes" id="UP000031443">
    <property type="component" value="Unassembled WGS sequence"/>
</dbReference>
<protein>
    <submittedName>
        <fullName evidence="2">Synaptojanin-1</fullName>
    </submittedName>
</protein>
<dbReference type="STRING" id="8469.M7CA09"/>
<evidence type="ECO:0000313" key="2">
    <source>
        <dbReference type="EMBL" id="EMP41483.1"/>
    </source>
</evidence>
<dbReference type="eggNOG" id="KOG0566">
    <property type="taxonomic scope" value="Eukaryota"/>
</dbReference>
<sequence length="163" mass="18165">MAFSKGYHVYHKLDPPPFSVIVETRNKEECLMFESGAVAVLSSAEKEAIKSTYSKVMDAYGLLGVLRLNLGDTLLHYLVLVTGCMSVGKIQESEVFRVISTEFISLRSDPSDEDRISEVRKVLNSGNFYSAWSATGVSLDLSLNAHRSMKEHTTDNRFFCVSV</sequence>
<name>M7CA09_CHEMY</name>
<organism evidence="2 3">
    <name type="scientific">Chelonia mydas</name>
    <name type="common">Green sea-turtle</name>
    <name type="synonym">Chelonia agassizi</name>
    <dbReference type="NCBI Taxonomy" id="8469"/>
    <lineage>
        <taxon>Eukaryota</taxon>
        <taxon>Metazoa</taxon>
        <taxon>Chordata</taxon>
        <taxon>Craniata</taxon>
        <taxon>Vertebrata</taxon>
        <taxon>Euteleostomi</taxon>
        <taxon>Archelosauria</taxon>
        <taxon>Testudinata</taxon>
        <taxon>Testudines</taxon>
        <taxon>Cryptodira</taxon>
        <taxon>Durocryptodira</taxon>
        <taxon>Americhelydia</taxon>
        <taxon>Chelonioidea</taxon>
        <taxon>Cheloniidae</taxon>
        <taxon>Chelonia</taxon>
    </lineage>
</organism>
<dbReference type="InterPro" id="IPR002013">
    <property type="entry name" value="SAC_dom"/>
</dbReference>
<reference evidence="3" key="1">
    <citation type="journal article" date="2013" name="Nat. Genet.">
        <title>The draft genomes of soft-shell turtle and green sea turtle yield insights into the development and evolution of the turtle-specific body plan.</title>
        <authorList>
            <person name="Wang Z."/>
            <person name="Pascual-Anaya J."/>
            <person name="Zadissa A."/>
            <person name="Li W."/>
            <person name="Niimura Y."/>
            <person name="Huang Z."/>
            <person name="Li C."/>
            <person name="White S."/>
            <person name="Xiong Z."/>
            <person name="Fang D."/>
            <person name="Wang B."/>
            <person name="Ming Y."/>
            <person name="Chen Y."/>
            <person name="Zheng Y."/>
            <person name="Kuraku S."/>
            <person name="Pignatelli M."/>
            <person name="Herrero J."/>
            <person name="Beal K."/>
            <person name="Nozawa M."/>
            <person name="Li Q."/>
            <person name="Wang J."/>
            <person name="Zhang H."/>
            <person name="Yu L."/>
            <person name="Shigenobu S."/>
            <person name="Wang J."/>
            <person name="Liu J."/>
            <person name="Flicek P."/>
            <person name="Searle S."/>
            <person name="Wang J."/>
            <person name="Kuratani S."/>
            <person name="Yin Y."/>
            <person name="Aken B."/>
            <person name="Zhang G."/>
            <person name="Irie N."/>
        </authorList>
    </citation>
    <scope>NUCLEOTIDE SEQUENCE [LARGE SCALE GENOMIC DNA]</scope>
</reference>
<feature type="domain" description="SAC" evidence="1">
    <location>
        <begin position="60"/>
        <end position="159"/>
    </location>
</feature>
<dbReference type="EMBL" id="KB490848">
    <property type="protein sequence ID" value="EMP41483.1"/>
    <property type="molecule type" value="Genomic_DNA"/>
</dbReference>
<dbReference type="GO" id="GO:0016791">
    <property type="term" value="F:phosphatase activity"/>
    <property type="evidence" value="ECO:0007669"/>
    <property type="project" value="InterPro"/>
</dbReference>
<keyword evidence="3" id="KW-1185">Reference proteome</keyword>
<evidence type="ECO:0000313" key="3">
    <source>
        <dbReference type="Proteomes" id="UP000031443"/>
    </source>
</evidence>
<dbReference type="Pfam" id="PF02383">
    <property type="entry name" value="Syja_N"/>
    <property type="match status" value="1"/>
</dbReference>
<accession>M7CA09</accession>
<dbReference type="AlphaFoldDB" id="M7CA09"/>